<dbReference type="RefSeq" id="WP_172186597.1">
    <property type="nucleotide sequence ID" value="NZ_SRRZ01000022.1"/>
</dbReference>
<reference evidence="1 2" key="1">
    <citation type="journal article" date="2020" name="Sci. Rep.">
        <title>A novel cyanobacterial geosmin producer, revising GeoA distribution and dispersion patterns in Bacteria.</title>
        <authorList>
            <person name="Churro C."/>
            <person name="Semedo-Aguiar A.P."/>
            <person name="Silva A.D."/>
            <person name="Pereira-Leal J.B."/>
            <person name="Leite R.B."/>
        </authorList>
    </citation>
    <scope>NUCLEOTIDE SEQUENCE [LARGE SCALE GENOMIC DNA]</scope>
    <source>
        <strain evidence="1 2">IPMA8</strain>
    </source>
</reference>
<organism evidence="1 2">
    <name type="scientific">Microcoleus asticus IPMA8</name>
    <dbReference type="NCBI Taxonomy" id="2563858"/>
    <lineage>
        <taxon>Bacteria</taxon>
        <taxon>Bacillati</taxon>
        <taxon>Cyanobacteriota</taxon>
        <taxon>Cyanophyceae</taxon>
        <taxon>Oscillatoriophycideae</taxon>
        <taxon>Oscillatoriales</taxon>
        <taxon>Microcoleaceae</taxon>
        <taxon>Microcoleus</taxon>
        <taxon>Microcoleus asticus</taxon>
    </lineage>
</organism>
<gene>
    <name evidence="1" type="ORF">E5S67_01661</name>
</gene>
<accession>A0ABX2CV12</accession>
<dbReference type="EMBL" id="SRRZ01000022">
    <property type="protein sequence ID" value="NQE33938.1"/>
    <property type="molecule type" value="Genomic_DNA"/>
</dbReference>
<proteinExistence type="predicted"/>
<sequence>MAKRPIVLHQPANPILSVCGRDLRSLSASGTDKCDRPLAEIVACTTTQLQLITCPNRRPVYLHLPTYLFNSESSNTFLLRNKYDIKYTETRFFNASASWKLQK</sequence>
<name>A0ABX2CV12_9CYAN</name>
<evidence type="ECO:0000313" key="2">
    <source>
        <dbReference type="Proteomes" id="UP000702425"/>
    </source>
</evidence>
<keyword evidence="2" id="KW-1185">Reference proteome</keyword>
<evidence type="ECO:0000313" key="1">
    <source>
        <dbReference type="EMBL" id="NQE33938.1"/>
    </source>
</evidence>
<dbReference type="Proteomes" id="UP000702425">
    <property type="component" value="Unassembled WGS sequence"/>
</dbReference>
<comment type="caution">
    <text evidence="1">The sequence shown here is derived from an EMBL/GenBank/DDBJ whole genome shotgun (WGS) entry which is preliminary data.</text>
</comment>
<protein>
    <submittedName>
        <fullName evidence="1">Uncharacterized protein</fullName>
    </submittedName>
</protein>